<dbReference type="AlphaFoldDB" id="A0A2A5SPY4"/>
<proteinExistence type="predicted"/>
<accession>A0A2A5SPY4</accession>
<dbReference type="Proteomes" id="UP000218711">
    <property type="component" value="Unassembled WGS sequence"/>
</dbReference>
<comment type="caution">
    <text evidence="2">The sequence shown here is derived from an EMBL/GenBank/DDBJ whole genome shotgun (WGS) entry which is preliminary data.</text>
</comment>
<evidence type="ECO:0000313" key="2">
    <source>
        <dbReference type="EMBL" id="PCS16101.1"/>
    </source>
</evidence>
<dbReference type="EMBL" id="JXKC01000016">
    <property type="protein sequence ID" value="PCS16101.1"/>
    <property type="molecule type" value="Genomic_DNA"/>
</dbReference>
<gene>
    <name evidence="2" type="ORF">RU92_GL001124</name>
</gene>
<protein>
    <submittedName>
        <fullName evidence="2">Uncharacterized protein</fullName>
    </submittedName>
</protein>
<feature type="region of interest" description="Disordered" evidence="1">
    <location>
        <begin position="42"/>
        <end position="61"/>
    </location>
</feature>
<organism evidence="2 3">
    <name type="scientific">Lactococcus cremoris subsp. tructae</name>
    <dbReference type="NCBI Taxonomy" id="542833"/>
    <lineage>
        <taxon>Bacteria</taxon>
        <taxon>Bacillati</taxon>
        <taxon>Bacillota</taxon>
        <taxon>Bacilli</taxon>
        <taxon>Lactobacillales</taxon>
        <taxon>Streptococcaceae</taxon>
        <taxon>Lactococcus</taxon>
    </lineage>
</organism>
<sequence>MKKKSLIIVAILLVLTLIGVFAFLQGRKQPIERVSKEYITNQSTQPKVSTSESSSSTFSSKEAKVEVSSETKALVSQFLMTDVTYDLTVKSILARSETLSKIMTKDAYEQMKIQSTTESLVAMTNKWLTTKQVDTSSGDVQLVSQKYQSANVTPSAQEPNRFYVELNYDETPVTTKETQSKTQLLWVSVTDNKVSDVEIITTK</sequence>
<feature type="compositionally biased region" description="Low complexity" evidence="1">
    <location>
        <begin position="43"/>
        <end position="60"/>
    </location>
</feature>
<name>A0A2A5SPY4_LACLC</name>
<dbReference type="RefSeq" id="WP_096816586.1">
    <property type="nucleotide sequence ID" value="NZ_JXKC01000016.1"/>
</dbReference>
<evidence type="ECO:0000256" key="1">
    <source>
        <dbReference type="SAM" id="MobiDB-lite"/>
    </source>
</evidence>
<evidence type="ECO:0000313" key="3">
    <source>
        <dbReference type="Proteomes" id="UP000218711"/>
    </source>
</evidence>
<reference evidence="2 3" key="1">
    <citation type="submission" date="2014-12" db="EMBL/GenBank/DDBJ databases">
        <title>Draft genome sequences of 10 type strains of Lactococcus.</title>
        <authorList>
            <person name="Sun Z."/>
            <person name="Zhong Z."/>
            <person name="Liu W."/>
            <person name="Zhang W."/>
            <person name="Zhang H."/>
        </authorList>
    </citation>
    <scope>NUCLEOTIDE SEQUENCE [LARGE SCALE GENOMIC DNA]</scope>
    <source>
        <strain evidence="2 3">DSM 21502</strain>
    </source>
</reference>